<comment type="caution">
    <text evidence="2">The sequence shown here is derived from an EMBL/GenBank/DDBJ whole genome shotgun (WGS) entry which is preliminary data.</text>
</comment>
<evidence type="ECO:0000313" key="2">
    <source>
        <dbReference type="EMBL" id="MBK1467747.1"/>
    </source>
</evidence>
<dbReference type="RefSeq" id="WP_201274872.1">
    <property type="nucleotide sequence ID" value="NZ_JACVDA010000001.1"/>
</dbReference>
<name>A0ABS1C8U6_9FIRM</name>
<keyword evidence="1" id="KW-0732">Signal</keyword>
<accession>A0ABS1C8U6</accession>
<feature type="chain" id="PRO_5045442034" evidence="1">
    <location>
        <begin position="23"/>
        <end position="213"/>
    </location>
</feature>
<organism evidence="2 3">
    <name type="scientific">Parvimonas parva</name>
    <dbReference type="NCBI Taxonomy" id="2769485"/>
    <lineage>
        <taxon>Bacteria</taxon>
        <taxon>Bacillati</taxon>
        <taxon>Bacillota</taxon>
        <taxon>Tissierellia</taxon>
        <taxon>Tissierellales</taxon>
        <taxon>Peptoniphilaceae</taxon>
        <taxon>Parvimonas</taxon>
    </lineage>
</organism>
<dbReference type="Proteomes" id="UP000823123">
    <property type="component" value="Unassembled WGS sequence"/>
</dbReference>
<feature type="signal peptide" evidence="1">
    <location>
        <begin position="1"/>
        <end position="22"/>
    </location>
</feature>
<keyword evidence="3" id="KW-1185">Reference proteome</keyword>
<evidence type="ECO:0000256" key="1">
    <source>
        <dbReference type="SAM" id="SignalP"/>
    </source>
</evidence>
<evidence type="ECO:0000313" key="3">
    <source>
        <dbReference type="Proteomes" id="UP000823123"/>
    </source>
</evidence>
<protein>
    <submittedName>
        <fullName evidence="2">Uncharacterized protein</fullName>
    </submittedName>
</protein>
<sequence length="213" mass="23919">MNIKRKLCLLLVLSLGITPILTSINKSTSFAKESKTTIDENIAKKLGVDPSDVEFSNIDIDAVNRILSNDQYMFDDHIGIPSESIETTTFTWKELLYMYNIQQALYDAHVDAITETECKFLISSLIQGASSSILSILKKTFGAKVSIIYILATLPPKLLGISEKRVMTRWLKDGRDLLYKALDTKKREVTIKYVKLTWKTSGHSIITGGLILK</sequence>
<proteinExistence type="predicted"/>
<gene>
    <name evidence="2" type="ORF">IBJ83_00215</name>
</gene>
<dbReference type="EMBL" id="JACVDA010000001">
    <property type="protein sequence ID" value="MBK1467747.1"/>
    <property type="molecule type" value="Genomic_DNA"/>
</dbReference>
<reference evidence="2 3" key="1">
    <citation type="submission" date="2020-09" db="EMBL/GenBank/DDBJ databases">
        <title>Parvimonas S3374 sp. nov.</title>
        <authorList>
            <person name="Buhl M."/>
        </authorList>
    </citation>
    <scope>NUCLEOTIDE SEQUENCE [LARGE SCALE GENOMIC DNA]</scope>
    <source>
        <strain evidence="2 3">S3374</strain>
    </source>
</reference>